<organism evidence="3 4">
    <name type="scientific">Klebsormidium nitens</name>
    <name type="common">Green alga</name>
    <name type="synonym">Ulothrix nitens</name>
    <dbReference type="NCBI Taxonomy" id="105231"/>
    <lineage>
        <taxon>Eukaryota</taxon>
        <taxon>Viridiplantae</taxon>
        <taxon>Streptophyta</taxon>
        <taxon>Klebsormidiophyceae</taxon>
        <taxon>Klebsormidiales</taxon>
        <taxon>Klebsormidiaceae</taxon>
        <taxon>Klebsormidium</taxon>
    </lineage>
</organism>
<reference evidence="3 4" key="1">
    <citation type="journal article" date="2014" name="Nat. Commun.">
        <title>Klebsormidium flaccidum genome reveals primary factors for plant terrestrial adaptation.</title>
        <authorList>
            <person name="Hori K."/>
            <person name="Maruyama F."/>
            <person name="Fujisawa T."/>
            <person name="Togashi T."/>
            <person name="Yamamoto N."/>
            <person name="Seo M."/>
            <person name="Sato S."/>
            <person name="Yamada T."/>
            <person name="Mori H."/>
            <person name="Tajima N."/>
            <person name="Moriyama T."/>
            <person name="Ikeuchi M."/>
            <person name="Watanabe M."/>
            <person name="Wada H."/>
            <person name="Kobayashi K."/>
            <person name="Saito M."/>
            <person name="Masuda T."/>
            <person name="Sasaki-Sekimoto Y."/>
            <person name="Mashiguchi K."/>
            <person name="Awai K."/>
            <person name="Shimojima M."/>
            <person name="Masuda S."/>
            <person name="Iwai M."/>
            <person name="Nobusawa T."/>
            <person name="Narise T."/>
            <person name="Kondo S."/>
            <person name="Saito H."/>
            <person name="Sato R."/>
            <person name="Murakawa M."/>
            <person name="Ihara Y."/>
            <person name="Oshima-Yamada Y."/>
            <person name="Ohtaka K."/>
            <person name="Satoh M."/>
            <person name="Sonobe K."/>
            <person name="Ishii M."/>
            <person name="Ohtani R."/>
            <person name="Kanamori-Sato M."/>
            <person name="Honoki R."/>
            <person name="Miyazaki D."/>
            <person name="Mochizuki H."/>
            <person name="Umetsu J."/>
            <person name="Higashi K."/>
            <person name="Shibata D."/>
            <person name="Kamiya Y."/>
            <person name="Sato N."/>
            <person name="Nakamura Y."/>
            <person name="Tabata S."/>
            <person name="Ida S."/>
            <person name="Kurokawa K."/>
            <person name="Ohta H."/>
        </authorList>
    </citation>
    <scope>NUCLEOTIDE SEQUENCE [LARGE SCALE GENOMIC DNA]</scope>
    <source>
        <strain evidence="3 4">NIES-2285</strain>
    </source>
</reference>
<accession>A0A1Y1IV47</accession>
<dbReference type="InterPro" id="IPR015943">
    <property type="entry name" value="WD40/YVTN_repeat-like_dom_sf"/>
</dbReference>
<dbReference type="Gene3D" id="2.130.10.10">
    <property type="entry name" value="YVTN repeat-like/Quinoprotein amine dehydrogenase"/>
    <property type="match status" value="1"/>
</dbReference>
<evidence type="ECO:0000256" key="1">
    <source>
        <dbReference type="ARBA" id="ARBA00004496"/>
    </source>
</evidence>
<proteinExistence type="predicted"/>
<dbReference type="GO" id="GO:0005737">
    <property type="term" value="C:cytoplasm"/>
    <property type="evidence" value="ECO:0007669"/>
    <property type="project" value="UniProtKB-SubCell"/>
</dbReference>
<name>A0A1Y1IV47_KLENI</name>
<dbReference type="PANTHER" id="PTHR22842:SF3">
    <property type="entry name" value="WD REPEAT DOMAIN-CONTAINING PROTEIN 83"/>
    <property type="match status" value="1"/>
</dbReference>
<gene>
    <name evidence="3" type="ORF">KFL_009280040</name>
</gene>
<dbReference type="InterPro" id="IPR051980">
    <property type="entry name" value="WD_repeat_MORG1"/>
</dbReference>
<dbReference type="Proteomes" id="UP000054558">
    <property type="component" value="Unassembled WGS sequence"/>
</dbReference>
<dbReference type="InterPro" id="IPR036322">
    <property type="entry name" value="WD40_repeat_dom_sf"/>
</dbReference>
<evidence type="ECO:0000256" key="2">
    <source>
        <dbReference type="ARBA" id="ARBA00022490"/>
    </source>
</evidence>
<keyword evidence="2" id="KW-0963">Cytoplasm</keyword>
<dbReference type="OrthoDB" id="71437at2759"/>
<evidence type="ECO:0000313" key="4">
    <source>
        <dbReference type="Proteomes" id="UP000054558"/>
    </source>
</evidence>
<comment type="subcellular location">
    <subcellularLocation>
        <location evidence="1">Cytoplasm</location>
    </subcellularLocation>
</comment>
<dbReference type="AlphaFoldDB" id="A0A1Y1IV47"/>
<dbReference type="EMBL" id="DF237877">
    <property type="protein sequence ID" value="GAQ92128.1"/>
    <property type="molecule type" value="Genomic_DNA"/>
</dbReference>
<sequence>MPRCCLNLENTLRVIDRTSGDVLNEYRGHVNKSYKVGNCFSNDDAHVLSGSEDGQVFAWTWWKKTREPPSKHMR</sequence>
<evidence type="ECO:0000313" key="3">
    <source>
        <dbReference type="EMBL" id="GAQ92128.1"/>
    </source>
</evidence>
<protein>
    <submittedName>
        <fullName evidence="3">Uncharacterized protein</fullName>
    </submittedName>
</protein>
<keyword evidence="4" id="KW-1185">Reference proteome</keyword>
<dbReference type="STRING" id="105231.A0A1Y1IV47"/>
<dbReference type="PANTHER" id="PTHR22842">
    <property type="entry name" value="WD40 REPEAT PROTEIN"/>
    <property type="match status" value="1"/>
</dbReference>
<dbReference type="SUPFAM" id="SSF50978">
    <property type="entry name" value="WD40 repeat-like"/>
    <property type="match status" value="1"/>
</dbReference>